<name>A0AAJ8L4V3_9TREE</name>
<sequence>MSEISTSGSATSADLTSSDKTNRYPDSIKNLFTRAEKCHELICRAAMAKEDRNYDLELETKNSKDIIIKLDPNGKEEEMINKLTDGNRRLRRHMKIRQSVSDSKGVTTIPDEVSTLLQQLPKDMIYGRKLYDDITNSLMSTLPEPTETFLKKYEVPLSEIEHELRNRGLDV</sequence>
<reference evidence="2" key="2">
    <citation type="submission" date="2024-02" db="EMBL/GenBank/DDBJ databases">
        <title>Comparative genomics of Cryptococcus and Kwoniella reveals pathogenesis evolution and contrasting modes of karyotype evolution via chromosome fusion or intercentromeric recombination.</title>
        <authorList>
            <person name="Coelho M.A."/>
            <person name="David-Palma M."/>
            <person name="Shea T."/>
            <person name="Bowers K."/>
            <person name="McGinley-Smith S."/>
            <person name="Mohammad A.W."/>
            <person name="Gnirke A."/>
            <person name="Yurkov A.M."/>
            <person name="Nowrousian M."/>
            <person name="Sun S."/>
            <person name="Cuomo C.A."/>
            <person name="Heitman J."/>
        </authorList>
    </citation>
    <scope>NUCLEOTIDE SEQUENCE</scope>
    <source>
        <strain evidence="2">CBS 10737</strain>
    </source>
</reference>
<dbReference type="AlphaFoldDB" id="A0AAJ8L4V3"/>
<feature type="compositionally biased region" description="Polar residues" evidence="1">
    <location>
        <begin position="1"/>
        <end position="19"/>
    </location>
</feature>
<evidence type="ECO:0000313" key="3">
    <source>
        <dbReference type="Proteomes" id="UP000094020"/>
    </source>
</evidence>
<feature type="region of interest" description="Disordered" evidence="1">
    <location>
        <begin position="1"/>
        <end position="20"/>
    </location>
</feature>
<reference evidence="2" key="1">
    <citation type="submission" date="2013-07" db="EMBL/GenBank/DDBJ databases">
        <authorList>
            <consortium name="The Broad Institute Genome Sequencing Platform"/>
            <person name="Cuomo C."/>
            <person name="Litvintseva A."/>
            <person name="Chen Y."/>
            <person name="Heitman J."/>
            <person name="Sun S."/>
            <person name="Springer D."/>
            <person name="Dromer F."/>
            <person name="Young S.K."/>
            <person name="Zeng Q."/>
            <person name="Gargeya S."/>
            <person name="Fitzgerald M."/>
            <person name="Abouelleil A."/>
            <person name="Alvarado L."/>
            <person name="Berlin A.M."/>
            <person name="Chapman S.B."/>
            <person name="Dewar J."/>
            <person name="Goldberg J."/>
            <person name="Griggs A."/>
            <person name="Gujja S."/>
            <person name="Hansen M."/>
            <person name="Howarth C."/>
            <person name="Imamovic A."/>
            <person name="Larimer J."/>
            <person name="McCowan C."/>
            <person name="Murphy C."/>
            <person name="Pearson M."/>
            <person name="Priest M."/>
            <person name="Roberts A."/>
            <person name="Saif S."/>
            <person name="Shea T."/>
            <person name="Sykes S."/>
            <person name="Wortman J."/>
            <person name="Nusbaum C."/>
            <person name="Birren B."/>
        </authorList>
    </citation>
    <scope>NUCLEOTIDE SEQUENCE</scope>
    <source>
        <strain evidence="2">CBS 10737</strain>
    </source>
</reference>
<evidence type="ECO:0000256" key="1">
    <source>
        <dbReference type="SAM" id="MobiDB-lite"/>
    </source>
</evidence>
<accession>A0AAJ8L4V3</accession>
<dbReference type="KEGG" id="kpin:30170053"/>
<organism evidence="2 3">
    <name type="scientific">Kwoniella pini CBS 10737</name>
    <dbReference type="NCBI Taxonomy" id="1296096"/>
    <lineage>
        <taxon>Eukaryota</taxon>
        <taxon>Fungi</taxon>
        <taxon>Dikarya</taxon>
        <taxon>Basidiomycota</taxon>
        <taxon>Agaricomycotina</taxon>
        <taxon>Tremellomycetes</taxon>
        <taxon>Tremellales</taxon>
        <taxon>Cryptococcaceae</taxon>
        <taxon>Kwoniella</taxon>
    </lineage>
</organism>
<dbReference type="GeneID" id="30170053"/>
<dbReference type="Proteomes" id="UP000094020">
    <property type="component" value="Chromosome 4"/>
</dbReference>
<protein>
    <submittedName>
        <fullName evidence="2">Uncharacterized protein</fullName>
    </submittedName>
</protein>
<keyword evidence="3" id="KW-1185">Reference proteome</keyword>
<dbReference type="RefSeq" id="XP_070058819.1">
    <property type="nucleotide sequence ID" value="XM_070202718.1"/>
</dbReference>
<gene>
    <name evidence="2" type="ORF">I206_103310</name>
</gene>
<proteinExistence type="predicted"/>
<dbReference type="EMBL" id="CP144522">
    <property type="protein sequence ID" value="WWC69371.1"/>
    <property type="molecule type" value="Genomic_DNA"/>
</dbReference>
<evidence type="ECO:0000313" key="2">
    <source>
        <dbReference type="EMBL" id="WWC69371.1"/>
    </source>
</evidence>